<comment type="caution">
    <text evidence="6">The sequence shown here is derived from an EMBL/GenBank/DDBJ whole genome shotgun (WGS) entry which is preliminary data.</text>
</comment>
<gene>
    <name evidence="6" type="ORF">FGK63_02420</name>
</gene>
<dbReference type="InterPro" id="IPR000847">
    <property type="entry name" value="LysR_HTH_N"/>
</dbReference>
<dbReference type="PROSITE" id="PS50931">
    <property type="entry name" value="HTH_LYSR"/>
    <property type="match status" value="1"/>
</dbReference>
<feature type="domain" description="HTH lysR-type" evidence="5">
    <location>
        <begin position="3"/>
        <end position="60"/>
    </location>
</feature>
<keyword evidence="2" id="KW-0805">Transcription regulation</keyword>
<dbReference type="PANTHER" id="PTHR30537:SF79">
    <property type="entry name" value="TRANSCRIPTIONAL REGULATOR-RELATED"/>
    <property type="match status" value="1"/>
</dbReference>
<keyword evidence="7" id="KW-1185">Reference proteome</keyword>
<dbReference type="Proteomes" id="UP001193035">
    <property type="component" value="Unassembled WGS sequence"/>
</dbReference>
<reference evidence="6 7" key="1">
    <citation type="submission" date="2019-05" db="EMBL/GenBank/DDBJ databases">
        <title>Ruegeria sp. nov., isolated from tidal flat.</title>
        <authorList>
            <person name="Kim W."/>
        </authorList>
    </citation>
    <scope>NUCLEOTIDE SEQUENCE [LARGE SCALE GENOMIC DNA]</scope>
    <source>
        <strain evidence="6 7">CAU 1488</strain>
    </source>
</reference>
<keyword evidence="3" id="KW-0238">DNA-binding</keyword>
<proteinExistence type="inferred from homology"/>
<comment type="similarity">
    <text evidence="1">Belongs to the LysR transcriptional regulatory family.</text>
</comment>
<dbReference type="EMBL" id="VCPD01000001">
    <property type="protein sequence ID" value="TMV09944.1"/>
    <property type="molecule type" value="Genomic_DNA"/>
</dbReference>
<dbReference type="Pfam" id="PF00126">
    <property type="entry name" value="HTH_1"/>
    <property type="match status" value="1"/>
</dbReference>
<evidence type="ECO:0000256" key="3">
    <source>
        <dbReference type="ARBA" id="ARBA00023125"/>
    </source>
</evidence>
<evidence type="ECO:0000256" key="1">
    <source>
        <dbReference type="ARBA" id="ARBA00009437"/>
    </source>
</evidence>
<dbReference type="Gene3D" id="3.40.190.10">
    <property type="entry name" value="Periplasmic binding protein-like II"/>
    <property type="match status" value="2"/>
</dbReference>
<dbReference type="InterPro" id="IPR036388">
    <property type="entry name" value="WH-like_DNA-bd_sf"/>
</dbReference>
<accession>A0ABY2X4H1</accession>
<evidence type="ECO:0000259" key="5">
    <source>
        <dbReference type="PROSITE" id="PS50931"/>
    </source>
</evidence>
<dbReference type="InterPro" id="IPR005119">
    <property type="entry name" value="LysR_subst-bd"/>
</dbReference>
<evidence type="ECO:0000256" key="4">
    <source>
        <dbReference type="ARBA" id="ARBA00023163"/>
    </source>
</evidence>
<dbReference type="PANTHER" id="PTHR30537">
    <property type="entry name" value="HTH-TYPE TRANSCRIPTIONAL REGULATOR"/>
    <property type="match status" value="1"/>
</dbReference>
<dbReference type="InterPro" id="IPR036390">
    <property type="entry name" value="WH_DNA-bd_sf"/>
</dbReference>
<evidence type="ECO:0000313" key="6">
    <source>
        <dbReference type="EMBL" id="TMV09944.1"/>
    </source>
</evidence>
<evidence type="ECO:0000256" key="2">
    <source>
        <dbReference type="ARBA" id="ARBA00023015"/>
    </source>
</evidence>
<dbReference type="SUPFAM" id="SSF53850">
    <property type="entry name" value="Periplasmic binding protein-like II"/>
    <property type="match status" value="1"/>
</dbReference>
<protein>
    <submittedName>
        <fullName evidence="6">LysR family transcriptional regulator</fullName>
    </submittedName>
</protein>
<sequence>MLPSLSALRAFDAAAQRGSFRAAAEFLSVTPTAISHHIRSLEEQLGTKLFERAGREVALTENGRRLAETTVQAFGMLDDAVRALRHSSRRVVRLSAGPIFTARWLMPRVSDLWERHPGIELEVVPSYRPRMRDQTHSDIVIRWERMTDMPEGAVKLLELRPTAIASQEYLRRHGPVSAPRDLLAKPIMHQSNHWGWLDWFAAMGVQPDGPLRGPVFEDANVLLRGASDGQGAIVGWLPLIDQDLKEGRVVRLFGEDIAPTHAYFVEVRNDAQGRRETRAVIEWLTSGQSVSRICSSTGAAI</sequence>
<dbReference type="SUPFAM" id="SSF46785">
    <property type="entry name" value="Winged helix' DNA-binding domain"/>
    <property type="match status" value="1"/>
</dbReference>
<dbReference type="PRINTS" id="PR00039">
    <property type="entry name" value="HTHLYSR"/>
</dbReference>
<dbReference type="Gene3D" id="1.10.10.10">
    <property type="entry name" value="Winged helix-like DNA-binding domain superfamily/Winged helix DNA-binding domain"/>
    <property type="match status" value="1"/>
</dbReference>
<dbReference type="Pfam" id="PF03466">
    <property type="entry name" value="LysR_substrate"/>
    <property type="match status" value="1"/>
</dbReference>
<organism evidence="6 7">
    <name type="scientific">Ruegeria sediminis</name>
    <dbReference type="NCBI Taxonomy" id="2583820"/>
    <lineage>
        <taxon>Bacteria</taxon>
        <taxon>Pseudomonadati</taxon>
        <taxon>Pseudomonadota</taxon>
        <taxon>Alphaproteobacteria</taxon>
        <taxon>Rhodobacterales</taxon>
        <taxon>Roseobacteraceae</taxon>
        <taxon>Ruegeria</taxon>
    </lineage>
</organism>
<dbReference type="InterPro" id="IPR058163">
    <property type="entry name" value="LysR-type_TF_proteobact-type"/>
</dbReference>
<evidence type="ECO:0000313" key="7">
    <source>
        <dbReference type="Proteomes" id="UP001193035"/>
    </source>
</evidence>
<name>A0ABY2X4H1_9RHOB</name>
<keyword evidence="4" id="KW-0804">Transcription</keyword>